<reference evidence="1" key="1">
    <citation type="submission" date="2018-01" db="EMBL/GenBank/DDBJ databases">
        <authorList>
            <person name="Clerissi C."/>
        </authorList>
    </citation>
    <scope>NUCLEOTIDE SEQUENCE</scope>
    <source>
        <strain evidence="1">Cupriavidus taiwanensis STM 8556</strain>
    </source>
</reference>
<accession>A0A375E482</accession>
<protein>
    <submittedName>
        <fullName evidence="1">Uncharacterized protein</fullName>
    </submittedName>
</protein>
<organism evidence="1">
    <name type="scientific">Cupriavidus taiwanensis</name>
    <dbReference type="NCBI Taxonomy" id="164546"/>
    <lineage>
        <taxon>Bacteria</taxon>
        <taxon>Pseudomonadati</taxon>
        <taxon>Pseudomonadota</taxon>
        <taxon>Betaproteobacteria</taxon>
        <taxon>Burkholderiales</taxon>
        <taxon>Burkholderiaceae</taxon>
        <taxon>Cupriavidus</taxon>
    </lineage>
</organism>
<evidence type="ECO:0000313" key="1">
    <source>
        <dbReference type="EMBL" id="SOZ59032.1"/>
    </source>
</evidence>
<gene>
    <name evidence="1" type="ORF">CBM2613_A250017</name>
</gene>
<name>A0A375E482_9BURK</name>
<sequence>MVASGKTGQPCRHVAAGCRDRGALPERIFAEDHADALSGPAQLFGRRAAGGRWLSQFFPASTFDRSYNSLIGANVSEMQRRNHGVQRSWGPRHAAFRILKAIV</sequence>
<dbReference type="Proteomes" id="UP000256952">
    <property type="component" value="Chromosome CBM2613_a"/>
</dbReference>
<comment type="caution">
    <text evidence="1">The sequence shown here is derived from an EMBL/GenBank/DDBJ whole genome shotgun (WGS) entry which is preliminary data.</text>
</comment>
<dbReference type="AlphaFoldDB" id="A0A375E482"/>
<dbReference type="EMBL" id="OFTH01000018">
    <property type="protein sequence ID" value="SOZ59032.1"/>
    <property type="molecule type" value="Genomic_DNA"/>
</dbReference>
<proteinExistence type="predicted"/>